<feature type="DNA-binding region" description="H-T-H motif" evidence="4">
    <location>
        <begin position="28"/>
        <end position="47"/>
    </location>
</feature>
<reference evidence="6 7" key="1">
    <citation type="journal article" date="2019" name="Int. J. Syst. Evol. Microbiol.">
        <title>The Global Catalogue of Microorganisms (GCM) 10K type strain sequencing project: providing services to taxonomists for standard genome sequencing and annotation.</title>
        <authorList>
            <consortium name="The Broad Institute Genomics Platform"/>
            <consortium name="The Broad Institute Genome Sequencing Center for Infectious Disease"/>
            <person name="Wu L."/>
            <person name="Ma J."/>
        </authorList>
    </citation>
    <scope>NUCLEOTIDE SEQUENCE [LARGE SCALE GENOMIC DNA]</scope>
    <source>
        <strain evidence="6 7">JCM 10696</strain>
    </source>
</reference>
<feature type="domain" description="HTH tetR-type" evidence="5">
    <location>
        <begin position="3"/>
        <end position="65"/>
    </location>
</feature>
<dbReference type="SUPFAM" id="SSF48498">
    <property type="entry name" value="Tetracyclin repressor-like, C-terminal domain"/>
    <property type="match status" value="1"/>
</dbReference>
<protein>
    <submittedName>
        <fullName evidence="6">TetR/AcrR family transcriptional regulator</fullName>
    </submittedName>
</protein>
<sequence>MVDGTRERIVVEALRLFAAQGYAATSVAAIEKAAGLSPRSGSLYTHFGSKEQVMVAAVERAAGVAERLDLSAMLPLGDLRAELTLIARCSLQLMSGWRDLIRVIMKESEQFPEVMATARARLFAASYRFFADYLAVAAPDRAGHDFEALSAIWLGAVESYWIMRDIYEAAPFAMDDERFIGQWVNTLMTTLGASR</sequence>
<gene>
    <name evidence="6" type="ORF">GCM10009550_11700</name>
</gene>
<dbReference type="InterPro" id="IPR009057">
    <property type="entry name" value="Homeodomain-like_sf"/>
</dbReference>
<accession>A0ABN1QEL1</accession>
<dbReference type="EMBL" id="BAAAHH010000003">
    <property type="protein sequence ID" value="GAA0941431.1"/>
    <property type="molecule type" value="Genomic_DNA"/>
</dbReference>
<dbReference type="Pfam" id="PF00440">
    <property type="entry name" value="TetR_N"/>
    <property type="match status" value="1"/>
</dbReference>
<evidence type="ECO:0000256" key="2">
    <source>
        <dbReference type="ARBA" id="ARBA00023125"/>
    </source>
</evidence>
<evidence type="ECO:0000313" key="7">
    <source>
        <dbReference type="Proteomes" id="UP001500665"/>
    </source>
</evidence>
<keyword evidence="2 4" id="KW-0238">DNA-binding</keyword>
<dbReference type="RefSeq" id="WP_344237510.1">
    <property type="nucleotide sequence ID" value="NZ_BAAAHH010000003.1"/>
</dbReference>
<dbReference type="InterPro" id="IPR036271">
    <property type="entry name" value="Tet_transcr_reg_TetR-rel_C_sf"/>
</dbReference>
<keyword evidence="7" id="KW-1185">Reference proteome</keyword>
<evidence type="ECO:0000259" key="5">
    <source>
        <dbReference type="PROSITE" id="PS50977"/>
    </source>
</evidence>
<evidence type="ECO:0000256" key="1">
    <source>
        <dbReference type="ARBA" id="ARBA00023015"/>
    </source>
</evidence>
<keyword evidence="3" id="KW-0804">Transcription</keyword>
<organism evidence="6 7">
    <name type="scientific">Actinocorallia libanotica</name>
    <dbReference type="NCBI Taxonomy" id="46162"/>
    <lineage>
        <taxon>Bacteria</taxon>
        <taxon>Bacillati</taxon>
        <taxon>Actinomycetota</taxon>
        <taxon>Actinomycetes</taxon>
        <taxon>Streptosporangiales</taxon>
        <taxon>Thermomonosporaceae</taxon>
        <taxon>Actinocorallia</taxon>
    </lineage>
</organism>
<dbReference type="Proteomes" id="UP001500665">
    <property type="component" value="Unassembled WGS sequence"/>
</dbReference>
<evidence type="ECO:0000313" key="6">
    <source>
        <dbReference type="EMBL" id="GAA0941431.1"/>
    </source>
</evidence>
<dbReference type="InterPro" id="IPR001647">
    <property type="entry name" value="HTH_TetR"/>
</dbReference>
<dbReference type="PROSITE" id="PS50977">
    <property type="entry name" value="HTH_TETR_2"/>
    <property type="match status" value="1"/>
</dbReference>
<dbReference type="SUPFAM" id="SSF46689">
    <property type="entry name" value="Homeodomain-like"/>
    <property type="match status" value="1"/>
</dbReference>
<dbReference type="Gene3D" id="1.10.357.10">
    <property type="entry name" value="Tetracycline Repressor, domain 2"/>
    <property type="match status" value="1"/>
</dbReference>
<dbReference type="PANTHER" id="PTHR47506:SF7">
    <property type="entry name" value="TRANSCRIPTIONAL REGULATORY PROTEIN"/>
    <property type="match status" value="1"/>
</dbReference>
<dbReference type="PANTHER" id="PTHR47506">
    <property type="entry name" value="TRANSCRIPTIONAL REGULATORY PROTEIN"/>
    <property type="match status" value="1"/>
</dbReference>
<comment type="caution">
    <text evidence="6">The sequence shown here is derived from an EMBL/GenBank/DDBJ whole genome shotgun (WGS) entry which is preliminary data.</text>
</comment>
<proteinExistence type="predicted"/>
<keyword evidence="1" id="KW-0805">Transcription regulation</keyword>
<evidence type="ECO:0000256" key="3">
    <source>
        <dbReference type="ARBA" id="ARBA00023163"/>
    </source>
</evidence>
<evidence type="ECO:0000256" key="4">
    <source>
        <dbReference type="PROSITE-ProRule" id="PRU00335"/>
    </source>
</evidence>
<dbReference type="Gene3D" id="1.10.10.60">
    <property type="entry name" value="Homeodomain-like"/>
    <property type="match status" value="1"/>
</dbReference>
<name>A0ABN1QEL1_9ACTN</name>